<sequence>MVTIQHPPSSGDAVTASPVSNTRVSHHESTLPDASSPELVLVHPSPAELARTWRHTYPSWGAALPSERDYLDREAYLTMAPLGRDGGLTRWILTIRGLPADERPILSSCESLRKRAVVALPAAKGNKERRENGFGEGKEEVVVVDGIAHAIGSVFTEPAYRGRGYASRMMREVGERLRTWQAERTPIITTTNTPPRTLFSILYSDIGKHFYARHGWAAFPSTHVAFKPASITNGSPSVTNEHPISPLRNGNNNNNDRSRVSPPPSPPSPSPAAAHATRHSTATATPIGYHELAELCATDERLLRADLARRAQIDITAAAAILPDLDAMLWHLMREDFMTKRIFGRTPTVRGAVAGSPGRRVWAVWMRGYYGCVNDSKAEGKNILHILRVVIEDDNNNNNDSSKGGDERGEEDEDLVEGFRSIIRLAQREAAAWKTHEVQVWNPPARVGRLVAKCGIPYEVVERDMSSIPSLMWYGEGETGEVEWVANEKYAWF</sequence>
<dbReference type="CDD" id="cd04301">
    <property type="entry name" value="NAT_SF"/>
    <property type="match status" value="1"/>
</dbReference>
<dbReference type="Pfam" id="PF22998">
    <property type="entry name" value="GNAT_LYC1-like"/>
    <property type="match status" value="1"/>
</dbReference>
<evidence type="ECO:0000259" key="2">
    <source>
        <dbReference type="Pfam" id="PF13508"/>
    </source>
</evidence>
<evidence type="ECO:0000256" key="1">
    <source>
        <dbReference type="SAM" id="MobiDB-lite"/>
    </source>
</evidence>
<dbReference type="Proteomes" id="UP001583172">
    <property type="component" value="Unassembled WGS sequence"/>
</dbReference>
<dbReference type="Pfam" id="PF13508">
    <property type="entry name" value="Acetyltransf_7"/>
    <property type="match status" value="1"/>
</dbReference>
<dbReference type="InterPro" id="IPR000182">
    <property type="entry name" value="GNAT_dom"/>
</dbReference>
<feature type="domain" description="LYC1 C-terminal" evidence="3">
    <location>
        <begin position="274"/>
        <end position="493"/>
    </location>
</feature>
<evidence type="ECO:0000259" key="3">
    <source>
        <dbReference type="Pfam" id="PF22998"/>
    </source>
</evidence>
<feature type="region of interest" description="Disordered" evidence="1">
    <location>
        <begin position="1"/>
        <end position="38"/>
    </location>
</feature>
<dbReference type="InterPro" id="IPR053013">
    <property type="entry name" value="LAT"/>
</dbReference>
<gene>
    <name evidence="4" type="ORF">VTJ49DRAFT_7165</name>
</gene>
<dbReference type="InterPro" id="IPR016181">
    <property type="entry name" value="Acyl_CoA_acyltransferase"/>
</dbReference>
<keyword evidence="5" id="KW-1185">Reference proteome</keyword>
<name>A0ABR3VHJ3_HUMIN</name>
<feature type="compositionally biased region" description="Low complexity" evidence="1">
    <location>
        <begin position="271"/>
        <end position="281"/>
    </location>
</feature>
<organism evidence="4 5">
    <name type="scientific">Humicola insolens</name>
    <name type="common">Soft-rot fungus</name>
    <dbReference type="NCBI Taxonomy" id="85995"/>
    <lineage>
        <taxon>Eukaryota</taxon>
        <taxon>Fungi</taxon>
        <taxon>Dikarya</taxon>
        <taxon>Ascomycota</taxon>
        <taxon>Pezizomycotina</taxon>
        <taxon>Sordariomycetes</taxon>
        <taxon>Sordariomycetidae</taxon>
        <taxon>Sordariales</taxon>
        <taxon>Chaetomiaceae</taxon>
        <taxon>Mycothermus</taxon>
    </lineage>
</organism>
<feature type="domain" description="N-acetyltransferase" evidence="2">
    <location>
        <begin position="147"/>
        <end position="216"/>
    </location>
</feature>
<reference evidence="4 5" key="1">
    <citation type="journal article" date="2024" name="Commun. Biol.">
        <title>Comparative genomic analysis of thermophilic fungi reveals convergent evolutionary adaptations and gene losses.</title>
        <authorList>
            <person name="Steindorff A.S."/>
            <person name="Aguilar-Pontes M.V."/>
            <person name="Robinson A.J."/>
            <person name="Andreopoulos B."/>
            <person name="LaButti K."/>
            <person name="Kuo A."/>
            <person name="Mondo S."/>
            <person name="Riley R."/>
            <person name="Otillar R."/>
            <person name="Haridas S."/>
            <person name="Lipzen A."/>
            <person name="Grimwood J."/>
            <person name="Schmutz J."/>
            <person name="Clum A."/>
            <person name="Reid I.D."/>
            <person name="Moisan M.C."/>
            <person name="Butler G."/>
            <person name="Nguyen T.T.M."/>
            <person name="Dewar K."/>
            <person name="Conant G."/>
            <person name="Drula E."/>
            <person name="Henrissat B."/>
            <person name="Hansel C."/>
            <person name="Singer S."/>
            <person name="Hutchinson M.I."/>
            <person name="de Vries R.P."/>
            <person name="Natvig D.O."/>
            <person name="Powell A.J."/>
            <person name="Tsang A."/>
            <person name="Grigoriev I.V."/>
        </authorList>
    </citation>
    <scope>NUCLEOTIDE SEQUENCE [LARGE SCALE GENOMIC DNA]</scope>
    <source>
        <strain evidence="4 5">CBS 620.91</strain>
    </source>
</reference>
<dbReference type="EMBL" id="JAZGSY010000079">
    <property type="protein sequence ID" value="KAL1841328.1"/>
    <property type="molecule type" value="Genomic_DNA"/>
</dbReference>
<proteinExistence type="predicted"/>
<comment type="caution">
    <text evidence="4">The sequence shown here is derived from an EMBL/GenBank/DDBJ whole genome shotgun (WGS) entry which is preliminary data.</text>
</comment>
<feature type="compositionally biased region" description="Pro residues" evidence="1">
    <location>
        <begin position="261"/>
        <end position="270"/>
    </location>
</feature>
<dbReference type="SUPFAM" id="SSF55729">
    <property type="entry name" value="Acyl-CoA N-acyltransferases (Nat)"/>
    <property type="match status" value="1"/>
</dbReference>
<dbReference type="PANTHER" id="PTHR34815">
    <property type="entry name" value="LYSINE ACETYLTRANSFERASE"/>
    <property type="match status" value="1"/>
</dbReference>
<evidence type="ECO:0008006" key="6">
    <source>
        <dbReference type="Google" id="ProtNLM"/>
    </source>
</evidence>
<accession>A0ABR3VHJ3</accession>
<protein>
    <recommendedName>
        <fullName evidence="6">N-acetyltransferase domain-containing protein</fullName>
    </recommendedName>
</protein>
<dbReference type="InterPro" id="IPR055100">
    <property type="entry name" value="GNAT_LYC1-like"/>
</dbReference>
<feature type="region of interest" description="Disordered" evidence="1">
    <location>
        <begin position="234"/>
        <end position="281"/>
    </location>
</feature>
<feature type="compositionally biased region" description="Polar residues" evidence="1">
    <location>
        <begin position="234"/>
        <end position="255"/>
    </location>
</feature>
<dbReference type="PANTHER" id="PTHR34815:SF4">
    <property type="entry name" value="N-ACETYLTRANSFERASE DOMAIN-CONTAINING PROTEIN"/>
    <property type="match status" value="1"/>
</dbReference>
<evidence type="ECO:0000313" key="4">
    <source>
        <dbReference type="EMBL" id="KAL1841328.1"/>
    </source>
</evidence>
<evidence type="ECO:0000313" key="5">
    <source>
        <dbReference type="Proteomes" id="UP001583172"/>
    </source>
</evidence>
<dbReference type="Gene3D" id="3.40.630.30">
    <property type="match status" value="1"/>
</dbReference>